<evidence type="ECO:0000313" key="2">
    <source>
        <dbReference type="Proteomes" id="UP000675920"/>
    </source>
</evidence>
<feature type="chain" id="PRO_5034113126" description="Lipoprotein LpqB beta-propeller domain-containing protein" evidence="1">
    <location>
        <begin position="29"/>
        <end position="580"/>
    </location>
</feature>
<evidence type="ECO:0000313" key="3">
    <source>
        <dbReference type="RefSeq" id="WP_156924450.1"/>
    </source>
</evidence>
<reference evidence="3" key="1">
    <citation type="submission" date="2025-08" db="UniProtKB">
        <authorList>
            <consortium name="RefSeq"/>
        </authorList>
    </citation>
    <scope>IDENTIFICATION</scope>
</reference>
<feature type="signal peptide" evidence="1">
    <location>
        <begin position="1"/>
        <end position="28"/>
    </location>
</feature>
<proteinExistence type="predicted"/>
<dbReference type="Proteomes" id="UP000675920">
    <property type="component" value="Unplaced"/>
</dbReference>
<sequence>MGMTAWFHPAAVALAVLGLVSCGGGGGAAPDAGGGVASAFTAAADRAAAAVAPPSVPPRYYVPFQLSDPVTGVRKAGLFDPRDGSVMPLDLDLSNDTPSAFDAVVPMPGGEREMAGATRIFIGQSARDGHPAGIYRIRLGFAESRTPEFLFASCWPGGASAVVTTNDGHGGLLNHRSPGSCFDPLTTYVDDSRVQQLSGVIARPVPLWTSGDAGIDKVHLYPYDQTDTAPALITDADGGNRMPIANMHAIPPGGGIYLEDLIGPTDPQRRVLYTSDSRNLYATTWDDNGAYETTLSTPTSGRGAYQSSSRMVADAGSVWQLDERALLRMRGIDPPLVHARLPAEVLTWGVSGAWVTSNHVLGLALVNEGDGPAVPALFSVGKRYGTVHRLDTPGAPIVPGGVIGVRDDRIVVWFRARSDLRADLSVVVMEADGEFARTVGENAEPLGVVTRPVWRPGDPRRGGDSFDLARPPGAFLPQAVSVLYCVPNPGGKTCAVAGGTIWEHCLDWPWNFSQRLGRIPPTPGLESDLYEVRLLHGLSNGRYLIGVTGPGGSVDPLSGAYAMFTARAYTAGSLRQISLP</sequence>
<keyword evidence="2" id="KW-1185">Reference proteome</keyword>
<dbReference type="RefSeq" id="WP_156924450.1">
    <property type="nucleotide sequence ID" value="NZ_AXWS01000014.1"/>
</dbReference>
<accession>A0A8B6XCR2</accession>
<name>A0A8B6XCR2_9BURK</name>
<organism evidence="2 3">
    <name type="scientific">Derxia gummosa DSM 723</name>
    <dbReference type="NCBI Taxonomy" id="1121388"/>
    <lineage>
        <taxon>Bacteria</taxon>
        <taxon>Pseudomonadati</taxon>
        <taxon>Pseudomonadota</taxon>
        <taxon>Betaproteobacteria</taxon>
        <taxon>Burkholderiales</taxon>
        <taxon>Alcaligenaceae</taxon>
        <taxon>Derxia</taxon>
    </lineage>
</organism>
<evidence type="ECO:0008006" key="4">
    <source>
        <dbReference type="Google" id="ProtNLM"/>
    </source>
</evidence>
<evidence type="ECO:0000256" key="1">
    <source>
        <dbReference type="SAM" id="SignalP"/>
    </source>
</evidence>
<keyword evidence="1" id="KW-0732">Signal</keyword>
<protein>
    <recommendedName>
        <fullName evidence="4">Lipoprotein LpqB beta-propeller domain-containing protein</fullName>
    </recommendedName>
</protein>
<dbReference type="AlphaFoldDB" id="A0A8B6XCR2"/>